<keyword evidence="2" id="KW-1185">Reference proteome</keyword>
<name>A0A1G7IRG7_9SPHN</name>
<accession>A0A1G7IRG7</accession>
<dbReference type="AlphaFoldDB" id="A0A1G7IRG7"/>
<dbReference type="Proteomes" id="UP000323502">
    <property type="component" value="Unassembled WGS sequence"/>
</dbReference>
<evidence type="ECO:0000313" key="2">
    <source>
        <dbReference type="Proteomes" id="UP000323502"/>
    </source>
</evidence>
<organism evidence="1 2">
    <name type="scientific">Sphingomonas carotinifaciens</name>
    <dbReference type="NCBI Taxonomy" id="1166323"/>
    <lineage>
        <taxon>Bacteria</taxon>
        <taxon>Pseudomonadati</taxon>
        <taxon>Pseudomonadota</taxon>
        <taxon>Alphaproteobacteria</taxon>
        <taxon>Sphingomonadales</taxon>
        <taxon>Sphingomonadaceae</taxon>
        <taxon>Sphingomonas</taxon>
    </lineage>
</organism>
<reference evidence="1 2" key="1">
    <citation type="submission" date="2016-10" db="EMBL/GenBank/DDBJ databases">
        <authorList>
            <person name="Varghese N."/>
            <person name="Submissions S."/>
        </authorList>
    </citation>
    <scope>NUCLEOTIDE SEQUENCE [LARGE SCALE GENOMIC DNA]</scope>
    <source>
        <strain evidence="1 2">S7-754</strain>
    </source>
</reference>
<dbReference type="SUPFAM" id="SSF53474">
    <property type="entry name" value="alpha/beta-Hydrolases"/>
    <property type="match status" value="1"/>
</dbReference>
<gene>
    <name evidence="1" type="ORF">SAMN05216557_102351</name>
</gene>
<proteinExistence type="predicted"/>
<dbReference type="RefSeq" id="WP_174236602.1">
    <property type="nucleotide sequence ID" value="NZ_FNBI01000002.1"/>
</dbReference>
<evidence type="ECO:0000313" key="1">
    <source>
        <dbReference type="EMBL" id="SDF15185.1"/>
    </source>
</evidence>
<dbReference type="InterPro" id="IPR029058">
    <property type="entry name" value="AB_hydrolase_fold"/>
</dbReference>
<dbReference type="EMBL" id="FNBI01000002">
    <property type="protein sequence ID" value="SDF15185.1"/>
    <property type="molecule type" value="Genomic_DNA"/>
</dbReference>
<protein>
    <recommendedName>
        <fullName evidence="3">Alpha/beta hydrolase</fullName>
    </recommendedName>
</protein>
<sequence length="213" mass="22451">MIDRYTWSGGTEAMLRFGPPTGVVVIAILPLLEEANRTRGLAVTILRHLADRGIAGALPDLPGTGESPLPTDALCLPDLRTALATAVRSLNRPAVTLAIRSAALLDADAPMVARWLLAPQGGDDLLRAWRRLSTGEMVAGNAVAPALLAALPGTDPVASDVPTRVVRLDTDPRPADMKLPGAPPWHRSEPDTDLTLGTALADDIATWVRRCAA</sequence>
<evidence type="ECO:0008006" key="3">
    <source>
        <dbReference type="Google" id="ProtNLM"/>
    </source>
</evidence>